<proteinExistence type="predicted"/>
<keyword evidence="3" id="KW-1185">Reference proteome</keyword>
<dbReference type="EMBL" id="AWUE01003708">
    <property type="protein sequence ID" value="OMP13627.1"/>
    <property type="molecule type" value="Genomic_DNA"/>
</dbReference>
<feature type="non-terminal residue" evidence="2">
    <location>
        <position position="1"/>
    </location>
</feature>
<keyword evidence="1" id="KW-0472">Membrane</keyword>
<comment type="caution">
    <text evidence="2">The sequence shown here is derived from an EMBL/GenBank/DDBJ whole genome shotgun (WGS) entry which is preliminary data.</text>
</comment>
<evidence type="ECO:0000313" key="3">
    <source>
        <dbReference type="Proteomes" id="UP000187203"/>
    </source>
</evidence>
<protein>
    <submittedName>
        <fullName evidence="2">Uncharacterized protein</fullName>
    </submittedName>
</protein>
<gene>
    <name evidence="2" type="ORF">COLO4_01270</name>
</gene>
<evidence type="ECO:0000256" key="1">
    <source>
        <dbReference type="SAM" id="Phobius"/>
    </source>
</evidence>
<feature type="transmembrane region" description="Helical" evidence="1">
    <location>
        <begin position="12"/>
        <end position="31"/>
    </location>
</feature>
<dbReference type="AlphaFoldDB" id="A0A1R3L2U6"/>
<reference evidence="3" key="1">
    <citation type="submission" date="2013-09" db="EMBL/GenBank/DDBJ databases">
        <title>Corchorus olitorius genome sequencing.</title>
        <authorList>
            <person name="Alam M."/>
            <person name="Haque M.S."/>
            <person name="Islam M.S."/>
            <person name="Emdad E.M."/>
            <person name="Islam M.M."/>
            <person name="Ahmed B."/>
            <person name="Halim A."/>
            <person name="Hossen Q.M.M."/>
            <person name="Hossain M.Z."/>
            <person name="Ahmed R."/>
            <person name="Khan M.M."/>
            <person name="Islam R."/>
            <person name="Rashid M.M."/>
            <person name="Khan S.A."/>
            <person name="Rahman M.S."/>
            <person name="Alam M."/>
            <person name="Yahiya A.S."/>
            <person name="Khan M.S."/>
            <person name="Azam M.S."/>
            <person name="Haque T."/>
            <person name="Lashkar M.Z.H."/>
            <person name="Akhand A.I."/>
            <person name="Morshed G."/>
            <person name="Roy S."/>
            <person name="Uddin K.S."/>
            <person name="Rabeya T."/>
            <person name="Hossain A.S."/>
            <person name="Chowdhury A."/>
            <person name="Snigdha A.R."/>
            <person name="Mortoza M.S."/>
            <person name="Matin S.A."/>
            <person name="Hoque S.M.E."/>
            <person name="Islam M.K."/>
            <person name="Roy D.K."/>
            <person name="Haider R."/>
            <person name="Moosa M.M."/>
            <person name="Elias S.M."/>
            <person name="Hasan A.M."/>
            <person name="Jahan S."/>
            <person name="Shafiuddin M."/>
            <person name="Mahmood N."/>
            <person name="Shommy N.S."/>
        </authorList>
    </citation>
    <scope>NUCLEOTIDE SEQUENCE [LARGE SCALE GENOMIC DNA]</scope>
    <source>
        <strain evidence="3">cv. O-4</strain>
    </source>
</reference>
<keyword evidence="1" id="KW-0812">Transmembrane</keyword>
<dbReference type="Proteomes" id="UP000187203">
    <property type="component" value="Unassembled WGS sequence"/>
</dbReference>
<evidence type="ECO:0000313" key="2">
    <source>
        <dbReference type="EMBL" id="OMP13627.1"/>
    </source>
</evidence>
<sequence length="197" mass="21029">DPVRRLAAAGPGLAGLGVLVLGGGALLAIGLPGEDLLCREAKLPDQFLHRCQSRFGLQLAGLVDLLVEQFFLGNQLLVCSHLDRRISKCGYLSKTAQQEQRPGTLYAMVKVGACAVGDEDITVSINTDDVSVLWGVDSFFSCLGIFRGDPHYIQQHLDNRHFTKAVASLLHLQSIVVGASSPGEGVLACFCRAAATR</sequence>
<keyword evidence="1" id="KW-1133">Transmembrane helix</keyword>
<name>A0A1R3L2U6_9ROSI</name>
<accession>A0A1R3L2U6</accession>
<organism evidence="2 3">
    <name type="scientific">Corchorus olitorius</name>
    <dbReference type="NCBI Taxonomy" id="93759"/>
    <lineage>
        <taxon>Eukaryota</taxon>
        <taxon>Viridiplantae</taxon>
        <taxon>Streptophyta</taxon>
        <taxon>Embryophyta</taxon>
        <taxon>Tracheophyta</taxon>
        <taxon>Spermatophyta</taxon>
        <taxon>Magnoliopsida</taxon>
        <taxon>eudicotyledons</taxon>
        <taxon>Gunneridae</taxon>
        <taxon>Pentapetalae</taxon>
        <taxon>rosids</taxon>
        <taxon>malvids</taxon>
        <taxon>Malvales</taxon>
        <taxon>Malvaceae</taxon>
        <taxon>Grewioideae</taxon>
        <taxon>Apeibeae</taxon>
        <taxon>Corchorus</taxon>
    </lineage>
</organism>